<dbReference type="AlphaFoldDB" id="A0A1I6BNP2"/>
<name>A0A1I6BNP2_HYMAR</name>
<accession>A0A1I6BNP2</accession>
<proteinExistence type="predicted"/>
<keyword evidence="1" id="KW-0812">Transmembrane</keyword>
<keyword evidence="1" id="KW-1133">Transmembrane helix</keyword>
<organism evidence="2 3">
    <name type="scientific">Hymenobacter arizonensis</name>
    <name type="common">Siccationidurans arizonensis</name>
    <dbReference type="NCBI Taxonomy" id="1227077"/>
    <lineage>
        <taxon>Bacteria</taxon>
        <taxon>Pseudomonadati</taxon>
        <taxon>Bacteroidota</taxon>
        <taxon>Cytophagia</taxon>
        <taxon>Cytophagales</taxon>
        <taxon>Hymenobacteraceae</taxon>
        <taxon>Hymenobacter</taxon>
    </lineage>
</organism>
<evidence type="ECO:0000313" key="2">
    <source>
        <dbReference type="EMBL" id="SFQ82447.1"/>
    </source>
</evidence>
<feature type="transmembrane region" description="Helical" evidence="1">
    <location>
        <begin position="5"/>
        <end position="24"/>
    </location>
</feature>
<gene>
    <name evidence="2" type="ORF">SAMN04515668_4815</name>
</gene>
<dbReference type="EMBL" id="FOXS01000010">
    <property type="protein sequence ID" value="SFQ82447.1"/>
    <property type="molecule type" value="Genomic_DNA"/>
</dbReference>
<keyword evidence="1" id="KW-0472">Membrane</keyword>
<dbReference type="Proteomes" id="UP000199029">
    <property type="component" value="Unassembled WGS sequence"/>
</dbReference>
<protein>
    <submittedName>
        <fullName evidence="2">Uncharacterized protein</fullName>
    </submittedName>
</protein>
<sequence length="120" mass="13252">MSAKILISLVVCTTVLVGLVLWHYPPGQATDPDNGVLLGFQVDVPRLRLLEVLLRTSVLLLALPVVYATPGKPSARRLWVFGQWFSRPGCSSGIGTPRWTKPVHAGLRQLAIMHTKWVML</sequence>
<keyword evidence="3" id="KW-1185">Reference proteome</keyword>
<feature type="transmembrane region" description="Helical" evidence="1">
    <location>
        <begin position="52"/>
        <end position="69"/>
    </location>
</feature>
<reference evidence="3" key="1">
    <citation type="submission" date="2016-10" db="EMBL/GenBank/DDBJ databases">
        <authorList>
            <person name="Varghese N."/>
            <person name="Submissions S."/>
        </authorList>
    </citation>
    <scope>NUCLEOTIDE SEQUENCE [LARGE SCALE GENOMIC DNA]</scope>
    <source>
        <strain evidence="3">OR362-8,ATCC BAA-1266,JCM 13504</strain>
    </source>
</reference>
<evidence type="ECO:0000313" key="3">
    <source>
        <dbReference type="Proteomes" id="UP000199029"/>
    </source>
</evidence>
<evidence type="ECO:0000256" key="1">
    <source>
        <dbReference type="SAM" id="Phobius"/>
    </source>
</evidence>